<protein>
    <submittedName>
        <fullName evidence="2">Uncharacterized protein</fullName>
    </submittedName>
</protein>
<dbReference type="EMBL" id="JAOPKD010000027">
    <property type="protein sequence ID" value="MCU4728450.1"/>
    <property type="molecule type" value="Genomic_DNA"/>
</dbReference>
<accession>A0AAE3IHF8</accession>
<evidence type="ECO:0000313" key="3">
    <source>
        <dbReference type="Proteomes" id="UP001209746"/>
    </source>
</evidence>
<dbReference type="AlphaFoldDB" id="A0AAE3IHF8"/>
<reference evidence="2" key="1">
    <citation type="submission" date="2023-02" db="EMBL/GenBank/DDBJ databases">
        <title>Enrichment on poylsaccharides allowed isolation of novel metabolic and taxonomic groups of Haloarchaea.</title>
        <authorList>
            <person name="Sorokin D.Y."/>
            <person name="Elcheninov A.G."/>
            <person name="Khizhniak T.V."/>
            <person name="Kolganova T.V."/>
            <person name="Kublanov I.V."/>
        </authorList>
    </citation>
    <scope>NUCLEOTIDE SEQUENCE</scope>
    <source>
        <strain evidence="2">HArc-curdl7</strain>
    </source>
</reference>
<sequence>MWGTMNGNSPEKKTRRSILKSGTVLASFAGASGVASAGRATRGKGRATPRPSNDHGSAVPPKIIIGDELKKLDWVTLIGSERDSMAKSLLRHIDNADVHSETRRRARKTLKDLWSAVQIRSEHKGPREVERDHPGMARKMAHGHGKTEHPVFARSADRTTEVYTLDSDPGRAQEIAKETEQQLRRESREVTATTADSKTAPTLAGVINSGIEAQTQDNDVGLMWMPEQGHNAISYWAGQNMNIGSDLCSILKEESKKPDRWNYDFPDMTKYAYTVGEVQEWLGGFPEKVTHAYAHAYTPGIAVPLSVGSINVPLGHADHWVGDEMQDALEHRPRSDNRYVQVGHAMHFLEDLGNPMHTGEFKTQAVHQQVHSQYEVAVADYIDLNYKPSCLPERWWKPCSPEPKDYIMDRIRGLSSFVPVEEPDLFEGNKWENHATNLAAFSSQYSTDVITATMENPVSPLQSSPWLLEDTCKVLEQATRYAMGLIGEIHPMYN</sequence>
<dbReference type="InterPro" id="IPR008947">
    <property type="entry name" value="PLipase_C/P1_nuclease_dom_sf"/>
</dbReference>
<feature type="region of interest" description="Disordered" evidence="1">
    <location>
        <begin position="30"/>
        <end position="61"/>
    </location>
</feature>
<name>A0AAE3IHF8_9EURY</name>
<comment type="caution">
    <text evidence="2">The sequence shown here is derived from an EMBL/GenBank/DDBJ whole genome shotgun (WGS) entry which is preliminary data.</text>
</comment>
<dbReference type="Gene3D" id="1.10.575.10">
    <property type="entry name" value="P1 Nuclease"/>
    <property type="match status" value="1"/>
</dbReference>
<dbReference type="SUPFAM" id="SSF48537">
    <property type="entry name" value="Phospholipase C/P1 nuclease"/>
    <property type="match status" value="1"/>
</dbReference>
<proteinExistence type="predicted"/>
<feature type="compositionally biased region" description="Low complexity" evidence="1">
    <location>
        <begin position="30"/>
        <end position="40"/>
    </location>
</feature>
<evidence type="ECO:0000313" key="2">
    <source>
        <dbReference type="EMBL" id="MCU4728450.1"/>
    </source>
</evidence>
<organism evidence="2 3">
    <name type="scientific">Halapricum hydrolyticum</name>
    <dbReference type="NCBI Taxonomy" id="2979991"/>
    <lineage>
        <taxon>Archaea</taxon>
        <taxon>Methanobacteriati</taxon>
        <taxon>Methanobacteriota</taxon>
        <taxon>Stenosarchaea group</taxon>
        <taxon>Halobacteria</taxon>
        <taxon>Halobacteriales</taxon>
        <taxon>Haloarculaceae</taxon>
        <taxon>Halapricum</taxon>
    </lineage>
</organism>
<evidence type="ECO:0000256" key="1">
    <source>
        <dbReference type="SAM" id="MobiDB-lite"/>
    </source>
</evidence>
<dbReference type="Proteomes" id="UP001209746">
    <property type="component" value="Unassembled WGS sequence"/>
</dbReference>
<dbReference type="RefSeq" id="WP_315910186.1">
    <property type="nucleotide sequence ID" value="NZ_JAOPKC010000028.1"/>
</dbReference>
<gene>
    <name evidence="2" type="ORF">OB914_15970</name>
</gene>
<dbReference type="GO" id="GO:0016788">
    <property type="term" value="F:hydrolase activity, acting on ester bonds"/>
    <property type="evidence" value="ECO:0007669"/>
    <property type="project" value="InterPro"/>
</dbReference>